<dbReference type="GO" id="GO:0042121">
    <property type="term" value="P:alginic acid biosynthetic process"/>
    <property type="evidence" value="ECO:0007669"/>
    <property type="project" value="InterPro"/>
</dbReference>
<dbReference type="PANTHER" id="PTHR13285:SF23">
    <property type="entry name" value="TEICHOIC ACID D-ALANYLTRANSFERASE"/>
    <property type="match status" value="1"/>
</dbReference>
<feature type="transmembrane region" description="Helical" evidence="10">
    <location>
        <begin position="450"/>
        <end position="470"/>
    </location>
</feature>
<keyword evidence="5 10" id="KW-0812">Transmembrane</keyword>
<evidence type="ECO:0000256" key="10">
    <source>
        <dbReference type="SAM" id="Phobius"/>
    </source>
</evidence>
<evidence type="ECO:0000256" key="1">
    <source>
        <dbReference type="ARBA" id="ARBA00004651"/>
    </source>
</evidence>
<evidence type="ECO:0000256" key="8">
    <source>
        <dbReference type="ARBA" id="ARBA00023315"/>
    </source>
</evidence>
<dbReference type="GO" id="GO:0016746">
    <property type="term" value="F:acyltransferase activity"/>
    <property type="evidence" value="ECO:0007669"/>
    <property type="project" value="UniProtKB-KW"/>
</dbReference>
<dbReference type="InterPro" id="IPR028362">
    <property type="entry name" value="AlgI"/>
</dbReference>
<dbReference type="GO" id="GO:0005886">
    <property type="term" value="C:plasma membrane"/>
    <property type="evidence" value="ECO:0007669"/>
    <property type="project" value="UniProtKB-SubCell"/>
</dbReference>
<dbReference type="InterPro" id="IPR051085">
    <property type="entry name" value="MB_O-acyltransferase"/>
</dbReference>
<dbReference type="InterPro" id="IPR024194">
    <property type="entry name" value="Ac/AlaTfrase_AlgI/DltB"/>
</dbReference>
<dbReference type="EMBL" id="JXIQ01000002">
    <property type="protein sequence ID" value="KIY23897.1"/>
    <property type="molecule type" value="Genomic_DNA"/>
</dbReference>
<feature type="transmembrane region" description="Helical" evidence="10">
    <location>
        <begin position="189"/>
        <end position="214"/>
    </location>
</feature>
<keyword evidence="7 9" id="KW-0472">Membrane</keyword>
<name>A0A0D6ZEF4_9BACI</name>
<dbReference type="Proteomes" id="UP000032512">
    <property type="component" value="Unassembled WGS sequence"/>
</dbReference>
<organism evidence="11 12">
    <name type="scientific">Mesobacillus subterraneus</name>
    <dbReference type="NCBI Taxonomy" id="285983"/>
    <lineage>
        <taxon>Bacteria</taxon>
        <taxon>Bacillati</taxon>
        <taxon>Bacillota</taxon>
        <taxon>Bacilli</taxon>
        <taxon>Bacillales</taxon>
        <taxon>Bacillaceae</taxon>
        <taxon>Mesobacillus</taxon>
    </lineage>
</organism>
<feature type="transmembrane region" description="Helical" evidence="10">
    <location>
        <begin position="118"/>
        <end position="137"/>
    </location>
</feature>
<evidence type="ECO:0000256" key="2">
    <source>
        <dbReference type="ARBA" id="ARBA00010323"/>
    </source>
</evidence>
<dbReference type="PIRSF" id="PIRSF016636">
    <property type="entry name" value="AlgI_DltB"/>
    <property type="match status" value="1"/>
</dbReference>
<keyword evidence="6 10" id="KW-1133">Transmembrane helix</keyword>
<sequence>MLFNSYEFIFFFLPAVFVIYFVLQYAGLSRLAKISLVLASLVFYSWWNISYLPLIMISVVINYAVGTYLGKTNKLGTRKSVLTIGIIFNVVLLGYYKYTDFFIETVNSLLKESFPLLHLALPLAISFFTFQQIAYLVDSYRYETKGYRLDEYMLFVVFFPQLIAGPIVHHKEVMSQFHNENSRLNAKNISLGLYIFGIGLFKKVMIADTFAIWANDGYKNAFDLNIVEAWIASLSYTFQLYFDFSGYADMAMGSALLFNIMLPINFNSPYKAVNIQDFWRRWHITLSRFLTAYIYIPLGGSRISPSRTYINIMIIFMVSGFWHGAGWTFVFWGFLHGVASVLYRWWNRRGYSMPKLLAWFITFQFVNATWVFFRAENFAQAIAILKAMFGMGKIELPTRLANVLEPIINIRLLPDNPMLYSTSSVLLIVISLLVVIFRKNSFEMLERFKPTNWNIVFIVFISIVSILQLGKISEFLYFNF</sequence>
<dbReference type="Pfam" id="PF03062">
    <property type="entry name" value="MBOAT"/>
    <property type="match status" value="1"/>
</dbReference>
<evidence type="ECO:0000256" key="7">
    <source>
        <dbReference type="ARBA" id="ARBA00023136"/>
    </source>
</evidence>
<evidence type="ECO:0000256" key="3">
    <source>
        <dbReference type="ARBA" id="ARBA00022475"/>
    </source>
</evidence>
<feature type="transmembrane region" description="Helical" evidence="10">
    <location>
        <begin position="53"/>
        <end position="69"/>
    </location>
</feature>
<keyword evidence="8 9" id="KW-0012">Acyltransferase</keyword>
<dbReference type="PATRIC" id="fig|285983.3.peg.2730"/>
<evidence type="ECO:0000256" key="4">
    <source>
        <dbReference type="ARBA" id="ARBA00022679"/>
    </source>
</evidence>
<feature type="transmembrane region" description="Helical" evidence="10">
    <location>
        <begin position="247"/>
        <end position="266"/>
    </location>
</feature>
<evidence type="ECO:0000256" key="9">
    <source>
        <dbReference type="PIRNR" id="PIRNR016636"/>
    </source>
</evidence>
<comment type="caution">
    <text evidence="11">The sequence shown here is derived from an EMBL/GenBank/DDBJ whole genome shotgun (WGS) entry which is preliminary data.</text>
</comment>
<feature type="transmembrane region" description="Helical" evidence="10">
    <location>
        <begin position="149"/>
        <end position="169"/>
    </location>
</feature>
<protein>
    <submittedName>
        <fullName evidence="11">Acetyltransferase</fullName>
    </submittedName>
</protein>
<gene>
    <name evidence="11" type="ORF">UB32_00450</name>
</gene>
<proteinExistence type="inferred from homology"/>
<evidence type="ECO:0000256" key="6">
    <source>
        <dbReference type="ARBA" id="ARBA00022989"/>
    </source>
</evidence>
<comment type="subcellular location">
    <subcellularLocation>
        <location evidence="1">Cell membrane</location>
        <topology evidence="1">Multi-pass membrane protein</topology>
    </subcellularLocation>
</comment>
<evidence type="ECO:0000256" key="5">
    <source>
        <dbReference type="ARBA" id="ARBA00022692"/>
    </source>
</evidence>
<feature type="transmembrane region" description="Helical" evidence="10">
    <location>
        <begin position="418"/>
        <end position="438"/>
    </location>
</feature>
<feature type="transmembrane region" description="Helical" evidence="10">
    <location>
        <begin position="308"/>
        <end position="335"/>
    </location>
</feature>
<dbReference type="OrthoDB" id="9805788at2"/>
<feature type="transmembrane region" description="Helical" evidence="10">
    <location>
        <begin position="356"/>
        <end position="373"/>
    </location>
</feature>
<dbReference type="InterPro" id="IPR004299">
    <property type="entry name" value="MBOAT_fam"/>
</dbReference>
<evidence type="ECO:0000313" key="11">
    <source>
        <dbReference type="EMBL" id="KIY23897.1"/>
    </source>
</evidence>
<keyword evidence="3 9" id="KW-1003">Cell membrane</keyword>
<dbReference type="RefSeq" id="WP_044390287.1">
    <property type="nucleotide sequence ID" value="NZ_JXIQ01000002.1"/>
</dbReference>
<dbReference type="PIRSF" id="PIRSF500217">
    <property type="entry name" value="AlgI"/>
    <property type="match status" value="1"/>
</dbReference>
<feature type="transmembrane region" description="Helical" evidence="10">
    <location>
        <begin position="6"/>
        <end position="23"/>
    </location>
</feature>
<dbReference type="AlphaFoldDB" id="A0A0D6ZEF4"/>
<comment type="similarity">
    <text evidence="2 9">Belongs to the membrane-bound acyltransferase family.</text>
</comment>
<keyword evidence="4 9" id="KW-0808">Transferase</keyword>
<reference evidence="11 12" key="1">
    <citation type="submission" date="2015-01" db="EMBL/GenBank/DDBJ databases">
        <title>Draft genome sequences of the supercritical CO2 tolerant bacteria Bacillus subterraneus MITOT1 and Bacillus cereus MIT0214.</title>
        <authorList>
            <person name="Peet K.C."/>
            <person name="Thompson J.R."/>
        </authorList>
    </citation>
    <scope>NUCLEOTIDE SEQUENCE [LARGE SCALE GENOMIC DNA]</scope>
    <source>
        <strain evidence="11 12">MITOT1</strain>
    </source>
</reference>
<keyword evidence="12" id="KW-1185">Reference proteome</keyword>
<dbReference type="PANTHER" id="PTHR13285">
    <property type="entry name" value="ACYLTRANSFERASE"/>
    <property type="match status" value="1"/>
</dbReference>
<evidence type="ECO:0000313" key="12">
    <source>
        <dbReference type="Proteomes" id="UP000032512"/>
    </source>
</evidence>
<accession>A0A0D6ZEF4</accession>
<feature type="transmembrane region" description="Helical" evidence="10">
    <location>
        <begin position="81"/>
        <end position="98"/>
    </location>
</feature>